<accession>A0A672Y9E1</accession>
<dbReference type="InterPro" id="IPR013212">
    <property type="entry name" value="Mad3/Bub1_I"/>
</dbReference>
<dbReference type="Proteomes" id="UP000472271">
    <property type="component" value="Unassembled WGS sequence"/>
</dbReference>
<dbReference type="GO" id="GO:0007094">
    <property type="term" value="P:mitotic spindle assembly checkpoint signaling"/>
    <property type="evidence" value="ECO:0007669"/>
    <property type="project" value="InterPro"/>
</dbReference>
<dbReference type="PROSITE" id="PS51489">
    <property type="entry name" value="BUB1_N"/>
    <property type="match status" value="1"/>
</dbReference>
<dbReference type="GO" id="GO:0004672">
    <property type="term" value="F:protein kinase activity"/>
    <property type="evidence" value="ECO:0007669"/>
    <property type="project" value="TreeGrafter"/>
</dbReference>
<reference evidence="2" key="2">
    <citation type="submission" date="2025-09" db="UniProtKB">
        <authorList>
            <consortium name="Ensembl"/>
        </authorList>
    </citation>
    <scope>IDENTIFICATION</scope>
</reference>
<dbReference type="PANTHER" id="PTHR14030:SF26">
    <property type="entry name" value="MITOTIC CHECKPOINT SERINE_THREONINE-PROTEIN KINASE BUB1"/>
    <property type="match status" value="1"/>
</dbReference>
<feature type="domain" description="BUB1 N-terminal" evidence="1">
    <location>
        <begin position="1"/>
        <end position="88"/>
    </location>
</feature>
<evidence type="ECO:0000313" key="3">
    <source>
        <dbReference type="Proteomes" id="UP000472271"/>
    </source>
</evidence>
<dbReference type="PANTHER" id="PTHR14030">
    <property type="entry name" value="MITOTIC CHECKPOINT SERINE/THREONINE-PROTEIN KINASE BUB1"/>
    <property type="match status" value="1"/>
</dbReference>
<dbReference type="Pfam" id="PF08311">
    <property type="entry name" value="Mad3_BUB1_I"/>
    <property type="match status" value="1"/>
</dbReference>
<dbReference type="Ensembl" id="ENSSORT00005003553.1">
    <property type="protein sequence ID" value="ENSSORP00005003453.1"/>
    <property type="gene ID" value="ENSSORG00005002090.1"/>
</dbReference>
<organism evidence="2 3">
    <name type="scientific">Sphaeramia orbicularis</name>
    <name type="common">orbiculate cardinalfish</name>
    <dbReference type="NCBI Taxonomy" id="375764"/>
    <lineage>
        <taxon>Eukaryota</taxon>
        <taxon>Metazoa</taxon>
        <taxon>Chordata</taxon>
        <taxon>Craniata</taxon>
        <taxon>Vertebrata</taxon>
        <taxon>Euteleostomi</taxon>
        <taxon>Actinopterygii</taxon>
        <taxon>Neopterygii</taxon>
        <taxon>Teleostei</taxon>
        <taxon>Neoteleostei</taxon>
        <taxon>Acanthomorphata</taxon>
        <taxon>Gobiaria</taxon>
        <taxon>Kurtiformes</taxon>
        <taxon>Apogonoidei</taxon>
        <taxon>Apogonidae</taxon>
        <taxon>Apogoninae</taxon>
        <taxon>Sphaeramia</taxon>
    </lineage>
</organism>
<dbReference type="InParanoid" id="A0A672Y9E1"/>
<evidence type="ECO:0000313" key="2">
    <source>
        <dbReference type="Ensembl" id="ENSSORP00005003453.1"/>
    </source>
</evidence>
<name>A0A672Y9E1_9TELE</name>
<keyword evidence="3" id="KW-1185">Reference proteome</keyword>
<reference evidence="2" key="1">
    <citation type="submission" date="2025-08" db="UniProtKB">
        <authorList>
            <consortium name="Ensembl"/>
        </authorList>
    </citation>
    <scope>IDENTIFICATION</scope>
</reference>
<dbReference type="AlphaFoldDB" id="A0A672Y9E1"/>
<sequence length="89" mass="9960">ISYQDPIALFSHVFSKGVGTRTAAFYMAWAQQFEQKSMNEQADVVYQKALENQAQPTDAVLHHYRLEEVSQTSAKADQCAPSPPITTKI</sequence>
<dbReference type="GO" id="GO:0051754">
    <property type="term" value="P:meiotic sister chromatid cohesion, centromeric"/>
    <property type="evidence" value="ECO:0007669"/>
    <property type="project" value="TreeGrafter"/>
</dbReference>
<dbReference type="Gene3D" id="1.25.40.430">
    <property type="match status" value="1"/>
</dbReference>
<proteinExistence type="predicted"/>
<dbReference type="InterPro" id="IPR015661">
    <property type="entry name" value="Bub1/Mad3"/>
</dbReference>
<evidence type="ECO:0000259" key="1">
    <source>
        <dbReference type="PROSITE" id="PS51489"/>
    </source>
</evidence>
<protein>
    <recommendedName>
        <fullName evidence="1">BUB1 N-terminal domain-containing protein</fullName>
    </recommendedName>
</protein>
<dbReference type="GO" id="GO:0005634">
    <property type="term" value="C:nucleus"/>
    <property type="evidence" value="ECO:0007669"/>
    <property type="project" value="TreeGrafter"/>
</dbReference>